<keyword evidence="3" id="KW-1185">Reference proteome</keyword>
<keyword evidence="1" id="KW-1133">Transmembrane helix</keyword>
<keyword evidence="1" id="KW-0472">Membrane</keyword>
<dbReference type="Pfam" id="PF20567">
    <property type="entry name" value="DUF6776"/>
    <property type="match status" value="1"/>
</dbReference>
<sequence length="211" mass="23676">MTSPFDRRLMVLSVFSVLLLAVTGYLGLRYYEQTRLLEQNRLQTDRYQQDVLTLRIDLQTLLSAESSQLAQLALQAQQLASQAQQLALYRQVLAPDGGAELLLAQEDIIVLAEPGLFAYRLVLLQPTQTRHRVTGEARLTVRALQNGQSVAFTDEMLGVSPVTLDFRHFQVLTGQLRLPADSQAQTLELQLKLNNKASRTLSLNWPVSDNT</sequence>
<dbReference type="InterPro" id="IPR046703">
    <property type="entry name" value="DUF6776"/>
</dbReference>
<evidence type="ECO:0000256" key="1">
    <source>
        <dbReference type="SAM" id="Phobius"/>
    </source>
</evidence>
<name>A0ABW3KC48_9GAMM</name>
<accession>A0ABW3KC48</accession>
<protein>
    <submittedName>
        <fullName evidence="2">DUF6776 family protein</fullName>
    </submittedName>
</protein>
<keyword evidence="1" id="KW-0812">Transmembrane</keyword>
<comment type="caution">
    <text evidence="2">The sequence shown here is derived from an EMBL/GenBank/DDBJ whole genome shotgun (WGS) entry which is preliminary data.</text>
</comment>
<proteinExistence type="predicted"/>
<dbReference type="RefSeq" id="WP_379556505.1">
    <property type="nucleotide sequence ID" value="NZ_JBHTJS010000001.1"/>
</dbReference>
<gene>
    <name evidence="2" type="ORF">ACFQ1C_00125</name>
</gene>
<reference evidence="3" key="1">
    <citation type="journal article" date="2019" name="Int. J. Syst. Evol. Microbiol.">
        <title>The Global Catalogue of Microorganisms (GCM) 10K type strain sequencing project: providing services to taxonomists for standard genome sequencing and annotation.</title>
        <authorList>
            <consortium name="The Broad Institute Genomics Platform"/>
            <consortium name="The Broad Institute Genome Sequencing Center for Infectious Disease"/>
            <person name="Wu L."/>
            <person name="Ma J."/>
        </authorList>
    </citation>
    <scope>NUCLEOTIDE SEQUENCE [LARGE SCALE GENOMIC DNA]</scope>
    <source>
        <strain evidence="3">CCUG 60525</strain>
    </source>
</reference>
<dbReference type="EMBL" id="JBHTJS010000001">
    <property type="protein sequence ID" value="MFD1006579.1"/>
    <property type="molecule type" value="Genomic_DNA"/>
</dbReference>
<feature type="transmembrane region" description="Helical" evidence="1">
    <location>
        <begin position="12"/>
        <end position="31"/>
    </location>
</feature>
<evidence type="ECO:0000313" key="3">
    <source>
        <dbReference type="Proteomes" id="UP001597048"/>
    </source>
</evidence>
<organism evidence="2 3">
    <name type="scientific">Oceanisphaera ostreae</name>
    <dbReference type="NCBI Taxonomy" id="914151"/>
    <lineage>
        <taxon>Bacteria</taxon>
        <taxon>Pseudomonadati</taxon>
        <taxon>Pseudomonadota</taxon>
        <taxon>Gammaproteobacteria</taxon>
        <taxon>Aeromonadales</taxon>
        <taxon>Aeromonadaceae</taxon>
        <taxon>Oceanisphaera</taxon>
    </lineage>
</organism>
<evidence type="ECO:0000313" key="2">
    <source>
        <dbReference type="EMBL" id="MFD1006579.1"/>
    </source>
</evidence>
<dbReference type="Proteomes" id="UP001597048">
    <property type="component" value="Unassembled WGS sequence"/>
</dbReference>